<accession>A0ABQ3NB52</accession>
<name>A0ABQ3NB52_9BACI</name>
<comment type="caution">
    <text evidence="3">The sequence shown here is derived from an EMBL/GenBank/DDBJ whole genome shotgun (WGS) entry which is preliminary data.</text>
</comment>
<proteinExistence type="predicted"/>
<dbReference type="Gene3D" id="3.40.50.2300">
    <property type="match status" value="1"/>
</dbReference>
<protein>
    <submittedName>
        <fullName evidence="3">Transcriptional regulator</fullName>
    </submittedName>
</protein>
<dbReference type="PROSITE" id="PS50110">
    <property type="entry name" value="RESPONSE_REGULATORY"/>
    <property type="match status" value="1"/>
</dbReference>
<dbReference type="InterPro" id="IPR011006">
    <property type="entry name" value="CheY-like_superfamily"/>
</dbReference>
<keyword evidence="1" id="KW-0597">Phosphoprotein</keyword>
<dbReference type="SUPFAM" id="SSF52172">
    <property type="entry name" value="CheY-like"/>
    <property type="match status" value="1"/>
</dbReference>
<reference evidence="3 4" key="1">
    <citation type="journal article" date="2022" name="Int. J. Syst. Evol. Microbiol.">
        <title>Neobacillus kokaensis sp. nov., isolated from soil.</title>
        <authorList>
            <person name="Yuki K."/>
            <person name="Matsubara H."/>
            <person name="Yamaguchi S."/>
        </authorList>
    </citation>
    <scope>NUCLEOTIDE SEQUENCE [LARGE SCALE GENOMIC DNA]</scope>
    <source>
        <strain evidence="3 4">LOB 377</strain>
    </source>
</reference>
<evidence type="ECO:0000313" key="4">
    <source>
        <dbReference type="Proteomes" id="UP000637074"/>
    </source>
</evidence>
<dbReference type="Pfam" id="PF08664">
    <property type="entry name" value="YcbB"/>
    <property type="match status" value="1"/>
</dbReference>
<keyword evidence="4" id="KW-1185">Reference proteome</keyword>
<sequence>MRFFIVDDDKVCRTMLKKIITDSELGMVIGEAENGGDALSSVMSLSPDIVLIDCLMPEMDGIEAMEQLKRKGFSGQFIMISQIVNKEMVGEAYQKGVEFFIHKPINRVEVESILKRTAEQARLKSSLQTIRQSLEQIGIAQQPPGRDRQSVKDIVHSILHQMGVVGEAGSEDIAAIIEYLIDRSDRHVQLPPLKDLYEAAGTKRKVRNADMKKEVKAIEQRIRRTILSAINNLASLGAIDFTNEAFEYYAPRYFDFQDIRTYMVYIRDERQNPPKIKINIRKFLQVLYLETLEKYSR</sequence>
<evidence type="ECO:0000256" key="1">
    <source>
        <dbReference type="PROSITE-ProRule" id="PRU00169"/>
    </source>
</evidence>
<gene>
    <name evidence="3" type="ORF">AM1BK_46830</name>
</gene>
<dbReference type="InterPro" id="IPR013972">
    <property type="entry name" value="YcbB"/>
</dbReference>
<dbReference type="EMBL" id="BNDS01000034">
    <property type="protein sequence ID" value="GHI01141.1"/>
    <property type="molecule type" value="Genomic_DNA"/>
</dbReference>
<evidence type="ECO:0000259" key="2">
    <source>
        <dbReference type="PROSITE" id="PS50110"/>
    </source>
</evidence>
<dbReference type="RefSeq" id="WP_191276796.1">
    <property type="nucleotide sequence ID" value="NZ_BNDS01000034.1"/>
</dbReference>
<dbReference type="InterPro" id="IPR052048">
    <property type="entry name" value="ST_Response_Regulator"/>
</dbReference>
<dbReference type="SMART" id="SM00448">
    <property type="entry name" value="REC"/>
    <property type="match status" value="1"/>
</dbReference>
<dbReference type="Pfam" id="PF00072">
    <property type="entry name" value="Response_reg"/>
    <property type="match status" value="1"/>
</dbReference>
<organism evidence="3 4">
    <name type="scientific">Neobacillus kokaensis</name>
    <dbReference type="NCBI Taxonomy" id="2759023"/>
    <lineage>
        <taxon>Bacteria</taxon>
        <taxon>Bacillati</taxon>
        <taxon>Bacillota</taxon>
        <taxon>Bacilli</taxon>
        <taxon>Bacillales</taxon>
        <taxon>Bacillaceae</taxon>
        <taxon>Neobacillus</taxon>
    </lineage>
</organism>
<dbReference type="PANTHER" id="PTHR43228:SF8">
    <property type="entry name" value="TRANSCRIPTIONAL REGULATORY PROTEIN GLNL"/>
    <property type="match status" value="1"/>
</dbReference>
<dbReference type="InterPro" id="IPR001789">
    <property type="entry name" value="Sig_transdc_resp-reg_receiver"/>
</dbReference>
<dbReference type="PANTHER" id="PTHR43228">
    <property type="entry name" value="TWO-COMPONENT RESPONSE REGULATOR"/>
    <property type="match status" value="1"/>
</dbReference>
<dbReference type="Proteomes" id="UP000637074">
    <property type="component" value="Unassembled WGS sequence"/>
</dbReference>
<feature type="modified residue" description="4-aspartylphosphate" evidence="1">
    <location>
        <position position="53"/>
    </location>
</feature>
<evidence type="ECO:0000313" key="3">
    <source>
        <dbReference type="EMBL" id="GHI01141.1"/>
    </source>
</evidence>
<feature type="domain" description="Response regulatory" evidence="2">
    <location>
        <begin position="2"/>
        <end position="118"/>
    </location>
</feature>